<dbReference type="Proteomes" id="UP001219518">
    <property type="component" value="Unassembled WGS sequence"/>
</dbReference>
<dbReference type="AlphaFoldDB" id="A0AAE1I4A1"/>
<dbReference type="InterPro" id="IPR005162">
    <property type="entry name" value="Retrotrans_gag_dom"/>
</dbReference>
<feature type="compositionally biased region" description="Basic and acidic residues" evidence="1">
    <location>
        <begin position="163"/>
        <end position="185"/>
    </location>
</feature>
<gene>
    <name evidence="3" type="ORF">KUF71_002714</name>
    <name evidence="4" type="ORF">KUF71_002716</name>
</gene>
<reference evidence="3" key="1">
    <citation type="submission" date="2021-07" db="EMBL/GenBank/DDBJ databases">
        <authorList>
            <person name="Catto M.A."/>
            <person name="Jacobson A."/>
            <person name="Kennedy G."/>
            <person name="Labadie P."/>
            <person name="Hunt B.G."/>
            <person name="Srinivasan R."/>
        </authorList>
    </citation>
    <scope>NUCLEOTIDE SEQUENCE</scope>
    <source>
        <strain evidence="3">PL_HMW_Pooled</strain>
        <tissue evidence="3">Head</tissue>
    </source>
</reference>
<feature type="region of interest" description="Disordered" evidence="1">
    <location>
        <begin position="153"/>
        <end position="264"/>
    </location>
</feature>
<sequence>MAAHRRWPVSMLSSHLLEEELEYELQIRKLISASVATREEKEALLEEHGNLTPFAEALDELYPVKEIEVLSMKVSEVKAITAEIESNWQIGLEPRKNDRLNTSYAHTLFRVRRMMYRHPQHFPTFRKLASKLNAVWHKLNQMYTSLAFPKICTSSDEDSEEERSEHEERKKARKVRAEQERRENEEREEEEETYRRKEEDEQKKRKKEEKEEKYRRNEEEREDEKYRKYRNRKTYRSESSATSSDQSSSEEDRKRDKKKLSKGRRNNPVTTWAFRYNGSSDRDLYAFIEDVEDAADINNVSDDELLRGIGALLTDDARTWHRGRKKKIGSWTIFKREICSAFSPADNDEEVMDKINSIRQKSDKTFAVYEARCSELSRRLSVPLSERDKLKRIYKGLHLFYSSRIRSRDFDSVRALRRECRDLEADKHLIQKKGKGREKKGAKEE</sequence>
<feature type="domain" description="Retrotransposon gag" evidence="2">
    <location>
        <begin position="313"/>
        <end position="398"/>
    </location>
</feature>
<reference evidence="3" key="2">
    <citation type="journal article" date="2023" name="BMC Genomics">
        <title>Pest status, molecular evolution, and epigenetic factors derived from the genome assembly of Frankliniella fusca, a thysanopteran phytovirus vector.</title>
        <authorList>
            <person name="Catto M.A."/>
            <person name="Labadie P.E."/>
            <person name="Jacobson A.L."/>
            <person name="Kennedy G.G."/>
            <person name="Srinivasan R."/>
            <person name="Hunt B.G."/>
        </authorList>
    </citation>
    <scope>NUCLEOTIDE SEQUENCE</scope>
    <source>
        <strain evidence="3">PL_HMW_Pooled</strain>
    </source>
</reference>
<organism evidence="3 5">
    <name type="scientific">Frankliniella fusca</name>
    <dbReference type="NCBI Taxonomy" id="407009"/>
    <lineage>
        <taxon>Eukaryota</taxon>
        <taxon>Metazoa</taxon>
        <taxon>Ecdysozoa</taxon>
        <taxon>Arthropoda</taxon>
        <taxon>Hexapoda</taxon>
        <taxon>Insecta</taxon>
        <taxon>Pterygota</taxon>
        <taxon>Neoptera</taxon>
        <taxon>Paraneoptera</taxon>
        <taxon>Thysanoptera</taxon>
        <taxon>Terebrantia</taxon>
        <taxon>Thripoidea</taxon>
        <taxon>Thripidae</taxon>
        <taxon>Frankliniella</taxon>
    </lineage>
</organism>
<evidence type="ECO:0000313" key="5">
    <source>
        <dbReference type="Proteomes" id="UP001219518"/>
    </source>
</evidence>
<accession>A0AAE1I4A1</accession>
<comment type="caution">
    <text evidence="3">The sequence shown here is derived from an EMBL/GenBank/DDBJ whole genome shotgun (WGS) entry which is preliminary data.</text>
</comment>
<feature type="compositionally biased region" description="Low complexity" evidence="1">
    <location>
        <begin position="237"/>
        <end position="247"/>
    </location>
</feature>
<dbReference type="EMBL" id="JAHWGI010001439">
    <property type="protein sequence ID" value="KAK3932745.1"/>
    <property type="molecule type" value="Genomic_DNA"/>
</dbReference>
<evidence type="ECO:0000313" key="3">
    <source>
        <dbReference type="EMBL" id="KAK3932743.1"/>
    </source>
</evidence>
<name>A0AAE1I4A1_9NEOP</name>
<feature type="compositionally biased region" description="Basic residues" evidence="1">
    <location>
        <begin position="255"/>
        <end position="264"/>
    </location>
</feature>
<evidence type="ECO:0000256" key="1">
    <source>
        <dbReference type="SAM" id="MobiDB-lite"/>
    </source>
</evidence>
<evidence type="ECO:0000259" key="2">
    <source>
        <dbReference type="Pfam" id="PF03732"/>
    </source>
</evidence>
<evidence type="ECO:0000313" key="4">
    <source>
        <dbReference type="EMBL" id="KAK3932745.1"/>
    </source>
</evidence>
<dbReference type="Pfam" id="PF03732">
    <property type="entry name" value="Retrotrans_gag"/>
    <property type="match status" value="1"/>
</dbReference>
<protein>
    <submittedName>
        <fullName evidence="3">Activity-regulated cytoskeleton associated protein 1</fullName>
    </submittedName>
</protein>
<feature type="compositionally biased region" description="Basic and acidic residues" evidence="1">
    <location>
        <begin position="193"/>
        <end position="226"/>
    </location>
</feature>
<dbReference type="EMBL" id="JAHWGI010001439">
    <property type="protein sequence ID" value="KAK3932743.1"/>
    <property type="molecule type" value="Genomic_DNA"/>
</dbReference>
<keyword evidence="5" id="KW-1185">Reference proteome</keyword>
<proteinExistence type="predicted"/>